<dbReference type="SUPFAM" id="SSF53335">
    <property type="entry name" value="S-adenosyl-L-methionine-dependent methyltransferases"/>
    <property type="match status" value="1"/>
</dbReference>
<organism evidence="3 4">
    <name type="scientific">Cephalotrichum gorgonifer</name>
    <dbReference type="NCBI Taxonomy" id="2041049"/>
    <lineage>
        <taxon>Eukaryota</taxon>
        <taxon>Fungi</taxon>
        <taxon>Dikarya</taxon>
        <taxon>Ascomycota</taxon>
        <taxon>Pezizomycotina</taxon>
        <taxon>Sordariomycetes</taxon>
        <taxon>Hypocreomycetidae</taxon>
        <taxon>Microascales</taxon>
        <taxon>Microascaceae</taxon>
        <taxon>Cephalotrichum</taxon>
    </lineage>
</organism>
<dbReference type="Gene3D" id="3.40.50.150">
    <property type="entry name" value="Vaccinia Virus protein VP39"/>
    <property type="match status" value="1"/>
</dbReference>
<dbReference type="PANTHER" id="PTHR43591">
    <property type="entry name" value="METHYLTRANSFERASE"/>
    <property type="match status" value="1"/>
</dbReference>
<keyword evidence="4" id="KW-1185">Reference proteome</keyword>
<evidence type="ECO:0000313" key="4">
    <source>
        <dbReference type="Proteomes" id="UP001187682"/>
    </source>
</evidence>
<keyword evidence="3" id="KW-0489">Methyltransferase</keyword>
<feature type="region of interest" description="Disordered" evidence="2">
    <location>
        <begin position="1"/>
        <end position="38"/>
    </location>
</feature>
<dbReference type="AlphaFoldDB" id="A0AAE8SSG0"/>
<evidence type="ECO:0000256" key="2">
    <source>
        <dbReference type="SAM" id="MobiDB-lite"/>
    </source>
</evidence>
<dbReference type="PANTHER" id="PTHR43591:SF10">
    <property type="entry name" value="ABC TRANSMEMBRANE TYPE-1 DOMAIN-CONTAINING PROTEIN-RELATED"/>
    <property type="match status" value="1"/>
</dbReference>
<proteinExistence type="inferred from homology"/>
<gene>
    <name evidence="3" type="ORF">DNG_02263</name>
</gene>
<sequence length="341" mass="38693">MAGSPKDRTPEPATPIAVDPAFQEEGDDPTLGDETYSDAVSTESITSTIFAYRKLHGRTYHNYKDAEYWGPNDEKQGDGQDLNHHMLYLALDDKLFLAPLENPQKVLDIGAGTGMWAMDMADQFPEAEVIGIDLSPTQPAWVPPNCRFEIDDASLEWTFADSSFDYIHIRFMAGCFEDWVKLYKQCYRCLKPGGYLEHQDFSLVVRSDDGSVPDDSVWSEWASIFGEAGKKAGRTFEVIDDENYAGWMAEAGFADVRTETIKTPLGGWAKDERWKEVGRFNRLGMETSLEGYTLYLLTTVMGWKYEEVQVWLARVREALARKSYHGYTTWGVAYAQKPEEK</sequence>
<feature type="compositionally biased region" description="Acidic residues" evidence="2">
    <location>
        <begin position="22"/>
        <end position="31"/>
    </location>
</feature>
<keyword evidence="3" id="KW-0808">Transferase</keyword>
<accession>A0AAE8SSG0</accession>
<evidence type="ECO:0000313" key="3">
    <source>
        <dbReference type="EMBL" id="SPN99226.1"/>
    </source>
</evidence>
<protein>
    <submittedName>
        <fullName evidence="3">Related to TAM domain methyltransferase</fullName>
    </submittedName>
</protein>
<evidence type="ECO:0000256" key="1">
    <source>
        <dbReference type="ARBA" id="ARBA00038158"/>
    </source>
</evidence>
<feature type="compositionally biased region" description="Basic and acidic residues" evidence="2">
    <location>
        <begin position="1"/>
        <end position="10"/>
    </location>
</feature>
<dbReference type="GO" id="GO:0008168">
    <property type="term" value="F:methyltransferase activity"/>
    <property type="evidence" value="ECO:0007669"/>
    <property type="project" value="UniProtKB-KW"/>
</dbReference>
<dbReference type="GO" id="GO:0032259">
    <property type="term" value="P:methylation"/>
    <property type="evidence" value="ECO:0007669"/>
    <property type="project" value="UniProtKB-KW"/>
</dbReference>
<reference evidence="3" key="1">
    <citation type="submission" date="2018-03" db="EMBL/GenBank/DDBJ databases">
        <authorList>
            <person name="Guldener U."/>
        </authorList>
    </citation>
    <scope>NUCLEOTIDE SEQUENCE</scope>
</reference>
<comment type="similarity">
    <text evidence="1">Belongs to the methyltransferase superfamily. LaeA methyltransferase family.</text>
</comment>
<dbReference type="CDD" id="cd02440">
    <property type="entry name" value="AdoMet_MTases"/>
    <property type="match status" value="1"/>
</dbReference>
<dbReference type="Pfam" id="PF13489">
    <property type="entry name" value="Methyltransf_23"/>
    <property type="match status" value="1"/>
</dbReference>
<dbReference type="Proteomes" id="UP001187682">
    <property type="component" value="Unassembled WGS sequence"/>
</dbReference>
<dbReference type="EMBL" id="ONZQ02000002">
    <property type="protein sequence ID" value="SPN99226.1"/>
    <property type="molecule type" value="Genomic_DNA"/>
</dbReference>
<comment type="caution">
    <text evidence="3">The sequence shown here is derived from an EMBL/GenBank/DDBJ whole genome shotgun (WGS) entry which is preliminary data.</text>
</comment>
<dbReference type="InterPro" id="IPR029063">
    <property type="entry name" value="SAM-dependent_MTases_sf"/>
</dbReference>
<name>A0AAE8SSG0_9PEZI</name>